<dbReference type="InterPro" id="IPR013324">
    <property type="entry name" value="RNA_pol_sigma_r3/r4-like"/>
</dbReference>
<keyword evidence="5" id="KW-0804">Transcription</keyword>
<reference evidence="7" key="2">
    <citation type="submission" date="2021-04" db="EMBL/GenBank/DDBJ databases">
        <authorList>
            <person name="Gilroy R."/>
        </authorList>
    </citation>
    <scope>NUCLEOTIDE SEQUENCE</scope>
    <source>
        <strain evidence="7">2189</strain>
    </source>
</reference>
<comment type="caution">
    <text evidence="7">The sequence shown here is derived from an EMBL/GenBank/DDBJ whole genome shotgun (WGS) entry which is preliminary data.</text>
</comment>
<evidence type="ECO:0000256" key="3">
    <source>
        <dbReference type="ARBA" id="ARBA00023082"/>
    </source>
</evidence>
<dbReference type="InterPro" id="IPR036388">
    <property type="entry name" value="WH-like_DNA-bd_sf"/>
</dbReference>
<organism evidence="7 8">
    <name type="scientific">Candidatus Borkfalkia faecavium</name>
    <dbReference type="NCBI Taxonomy" id="2838508"/>
    <lineage>
        <taxon>Bacteria</taxon>
        <taxon>Bacillati</taxon>
        <taxon>Bacillota</taxon>
        <taxon>Clostridia</taxon>
        <taxon>Christensenellales</taxon>
        <taxon>Christensenellaceae</taxon>
        <taxon>Candidatus Borkfalkia</taxon>
    </lineage>
</organism>
<keyword evidence="2" id="KW-0805">Transcription regulation</keyword>
<keyword evidence="4" id="KW-0238">DNA-binding</keyword>
<evidence type="ECO:0000256" key="2">
    <source>
        <dbReference type="ARBA" id="ARBA00023015"/>
    </source>
</evidence>
<dbReference type="InterPro" id="IPR039425">
    <property type="entry name" value="RNA_pol_sigma-70-like"/>
</dbReference>
<evidence type="ECO:0000256" key="1">
    <source>
        <dbReference type="ARBA" id="ARBA00010641"/>
    </source>
</evidence>
<dbReference type="EMBL" id="DXEW01000012">
    <property type="protein sequence ID" value="HIX50145.1"/>
    <property type="molecule type" value="Genomic_DNA"/>
</dbReference>
<dbReference type="PANTHER" id="PTHR43133:SF8">
    <property type="entry name" value="RNA POLYMERASE SIGMA FACTOR HI_1459-RELATED"/>
    <property type="match status" value="1"/>
</dbReference>
<evidence type="ECO:0000313" key="7">
    <source>
        <dbReference type="EMBL" id="HIX50145.1"/>
    </source>
</evidence>
<accession>A0A9D1W0U0</accession>
<evidence type="ECO:0000259" key="6">
    <source>
        <dbReference type="Pfam" id="PF08281"/>
    </source>
</evidence>
<protein>
    <submittedName>
        <fullName evidence="7">Sigma-70 family RNA polymerase sigma factor</fullName>
    </submittedName>
</protein>
<evidence type="ECO:0000313" key="8">
    <source>
        <dbReference type="Proteomes" id="UP000886847"/>
    </source>
</evidence>
<reference evidence="7" key="1">
    <citation type="journal article" date="2021" name="PeerJ">
        <title>Extensive microbial diversity within the chicken gut microbiome revealed by metagenomics and culture.</title>
        <authorList>
            <person name="Gilroy R."/>
            <person name="Ravi A."/>
            <person name="Getino M."/>
            <person name="Pursley I."/>
            <person name="Horton D.L."/>
            <person name="Alikhan N.F."/>
            <person name="Baker D."/>
            <person name="Gharbi K."/>
            <person name="Hall N."/>
            <person name="Watson M."/>
            <person name="Adriaenssens E.M."/>
            <person name="Foster-Nyarko E."/>
            <person name="Jarju S."/>
            <person name="Secka A."/>
            <person name="Antonio M."/>
            <person name="Oren A."/>
            <person name="Chaudhuri R.R."/>
            <person name="La Ragione R."/>
            <person name="Hildebrand F."/>
            <person name="Pallen M.J."/>
        </authorList>
    </citation>
    <scope>NUCLEOTIDE SEQUENCE</scope>
    <source>
        <strain evidence="7">2189</strain>
    </source>
</reference>
<dbReference type="NCBIfam" id="TIGR02937">
    <property type="entry name" value="sigma70-ECF"/>
    <property type="match status" value="1"/>
</dbReference>
<dbReference type="GO" id="GO:0006352">
    <property type="term" value="P:DNA-templated transcription initiation"/>
    <property type="evidence" value="ECO:0007669"/>
    <property type="project" value="InterPro"/>
</dbReference>
<evidence type="ECO:0000256" key="5">
    <source>
        <dbReference type="ARBA" id="ARBA00023163"/>
    </source>
</evidence>
<dbReference type="GO" id="GO:0003677">
    <property type="term" value="F:DNA binding"/>
    <property type="evidence" value="ECO:0007669"/>
    <property type="project" value="UniProtKB-KW"/>
</dbReference>
<feature type="domain" description="RNA polymerase sigma factor 70 region 4 type 2" evidence="6">
    <location>
        <begin position="117"/>
        <end position="155"/>
    </location>
</feature>
<evidence type="ECO:0000256" key="4">
    <source>
        <dbReference type="ARBA" id="ARBA00023125"/>
    </source>
</evidence>
<name>A0A9D1W0U0_9FIRM</name>
<dbReference type="SUPFAM" id="SSF88946">
    <property type="entry name" value="Sigma2 domain of RNA polymerase sigma factors"/>
    <property type="match status" value="1"/>
</dbReference>
<sequence>MGMQRARFCSVLQRLQRKDMRALQELYEEYFQKVWLRAQLRLKDRQAGYDVAMTVMLRLCSYRGDASLIRNPDGFVAVMTENAVKDVFRKNSRSIADDAALERVPVQPQTGLWADDVFALLDEREREVLVEHAVWGKKLKQVAAELGVSYATVKRIYLSVKRKLVDYYDS</sequence>
<dbReference type="GO" id="GO:0016987">
    <property type="term" value="F:sigma factor activity"/>
    <property type="evidence" value="ECO:0007669"/>
    <property type="project" value="UniProtKB-KW"/>
</dbReference>
<gene>
    <name evidence="7" type="ORF">H9851_02575</name>
</gene>
<dbReference type="Pfam" id="PF08281">
    <property type="entry name" value="Sigma70_r4_2"/>
    <property type="match status" value="1"/>
</dbReference>
<dbReference type="Proteomes" id="UP000886847">
    <property type="component" value="Unassembled WGS sequence"/>
</dbReference>
<dbReference type="InterPro" id="IPR013249">
    <property type="entry name" value="RNA_pol_sigma70_r4_t2"/>
</dbReference>
<dbReference type="SUPFAM" id="SSF88659">
    <property type="entry name" value="Sigma3 and sigma4 domains of RNA polymerase sigma factors"/>
    <property type="match status" value="1"/>
</dbReference>
<dbReference type="Gene3D" id="1.10.1740.10">
    <property type="match status" value="1"/>
</dbReference>
<dbReference type="AlphaFoldDB" id="A0A9D1W0U0"/>
<proteinExistence type="inferred from homology"/>
<dbReference type="InterPro" id="IPR014284">
    <property type="entry name" value="RNA_pol_sigma-70_dom"/>
</dbReference>
<dbReference type="Gene3D" id="1.10.10.10">
    <property type="entry name" value="Winged helix-like DNA-binding domain superfamily/Winged helix DNA-binding domain"/>
    <property type="match status" value="1"/>
</dbReference>
<keyword evidence="3" id="KW-0731">Sigma factor</keyword>
<dbReference type="InterPro" id="IPR013325">
    <property type="entry name" value="RNA_pol_sigma_r2"/>
</dbReference>
<dbReference type="PANTHER" id="PTHR43133">
    <property type="entry name" value="RNA POLYMERASE ECF-TYPE SIGMA FACTO"/>
    <property type="match status" value="1"/>
</dbReference>
<comment type="similarity">
    <text evidence="1">Belongs to the sigma-70 factor family. ECF subfamily.</text>
</comment>